<evidence type="ECO:0000313" key="3">
    <source>
        <dbReference type="Proteomes" id="UP000023561"/>
    </source>
</evidence>
<keyword evidence="3" id="KW-1185">Reference proteome</keyword>
<organism evidence="2 3">
    <name type="scientific">Parageobacillus caldoxylosilyticus NBRC 107762</name>
    <dbReference type="NCBI Taxonomy" id="1220594"/>
    <lineage>
        <taxon>Bacteria</taxon>
        <taxon>Bacillati</taxon>
        <taxon>Bacillota</taxon>
        <taxon>Bacilli</taxon>
        <taxon>Bacillales</taxon>
        <taxon>Anoxybacillaceae</taxon>
        <taxon>Saccharococcus</taxon>
    </lineage>
</organism>
<dbReference type="RefSeq" id="WP_017436712.1">
    <property type="nucleotide sequence ID" value="NZ_BAWO01000033.1"/>
</dbReference>
<protein>
    <submittedName>
        <fullName evidence="2">Uncharacterized protein</fullName>
    </submittedName>
</protein>
<proteinExistence type="predicted"/>
<sequence length="56" mass="6364">MGRGVHFQHKLKGHDHEKPKHGNNVPPKHTERVEYEINTVATENNGPVSVKVEKDL</sequence>
<reference evidence="2 3" key="1">
    <citation type="submission" date="2014-04" db="EMBL/GenBank/DDBJ databases">
        <title>Whole genome shotgun sequence of Geobacillus caldoxylosilyticus NBRC 107762.</title>
        <authorList>
            <person name="Hosoyama A."/>
            <person name="Hosoyama Y."/>
            <person name="Katano-Makiyama Y."/>
            <person name="Tsuchikane K."/>
            <person name="Ohji S."/>
            <person name="Ichikawa N."/>
            <person name="Yamazoe A."/>
            <person name="Fujita N."/>
        </authorList>
    </citation>
    <scope>NUCLEOTIDE SEQUENCE [LARGE SCALE GENOMIC DNA]</scope>
    <source>
        <strain evidence="2 3">NBRC 107762</strain>
    </source>
</reference>
<accession>A0A023DFX2</accession>
<dbReference type="Proteomes" id="UP000023561">
    <property type="component" value="Unassembled WGS sequence"/>
</dbReference>
<evidence type="ECO:0000313" key="2">
    <source>
        <dbReference type="EMBL" id="GAJ40162.1"/>
    </source>
</evidence>
<comment type="caution">
    <text evidence="2">The sequence shown here is derived from an EMBL/GenBank/DDBJ whole genome shotgun (WGS) entry which is preliminary data.</text>
</comment>
<evidence type="ECO:0000256" key="1">
    <source>
        <dbReference type="SAM" id="MobiDB-lite"/>
    </source>
</evidence>
<name>A0A023DFX2_9BACL</name>
<gene>
    <name evidence="2" type="ORF">GCA01S_033_00070</name>
</gene>
<feature type="compositionally biased region" description="Basic residues" evidence="1">
    <location>
        <begin position="1"/>
        <end position="13"/>
    </location>
</feature>
<dbReference type="GeneID" id="301194300"/>
<dbReference type="EMBL" id="BAWO01000033">
    <property type="protein sequence ID" value="GAJ40162.1"/>
    <property type="molecule type" value="Genomic_DNA"/>
</dbReference>
<feature type="region of interest" description="Disordered" evidence="1">
    <location>
        <begin position="1"/>
        <end position="30"/>
    </location>
</feature>
<dbReference type="AlphaFoldDB" id="A0A023DFX2"/>